<dbReference type="Proteomes" id="UP000008917">
    <property type="component" value="Chromosome"/>
</dbReference>
<keyword evidence="1" id="KW-0812">Transmembrane</keyword>
<dbReference type="InterPro" id="IPR048126">
    <property type="entry name" value="Toxin_VasX"/>
</dbReference>
<keyword evidence="1" id="KW-1133">Transmembrane helix</keyword>
<sequence length="1103" mass="118818">MALNSYSAAANKAAANTPACVSGGCPACEKVGLPMLLVRAGVADKSYAQDAARTAATRVLMESKVPAPHLPTSGHVARTLRPGYVIAYYEKSHTPTLKSQRGWEAFKVHEGGYLTPHPLEGSASGKEEEAFSCRRTAAYASAMLFVIQDARNAGKVWVAYSDHLWSPEVRHLYGNDKTLRRKRMTKIDASDASCSQSLPLTGKLVQTAVADYDPARPASAFRGNPFAPLPGSAKPGVPHARPETAGNLHTEAQRILEAGNNASKKKPYSPDDVMLVGLIDPIGATAETAQRRITLCNDAAEWVVTQASGYQKLQTGLTIEGLLKRADEQAQARKAPLSDPQYAGLNGKEVSEKEFKDLTAAGKLPPEATLEPKYEYNPYDVNGDGRTRVYGRGIISFPSASQIDRQATSLKEDILDGVTGGKRRPAHRTFLDSYKAKIKEDRQRLERLELDYQVWLQSEQRKLITSFDFDETTPSDGIFYAVAVGMCTHGGPITDKGTEWFKDFLLNDPNDKETLLVRSLLGNQKSAFESFHDAFKPTKVHKEIKNLFKLIEEIEKAVAAGTPLPAGDKALLRALPQIRWLAQQLPLLKNLASTYGHLTLTVVGATSMALDKLQQLPAPVRDKLQTLTESITNTLGKAVGVTVHKVSISLDKAAAYWRQQMGMVRGLAQRAADAADSKQVKSLVLGGAMWFSVGGKPGTANTLIDVYVAVRQGTAAVPGAVDAATAAGAKAGSNARAAVGASADAVADLARRFGKTGADVMRESIAVFKQGSATFSAAGALLQVFSISKTWHTLETGTQEERTYASITLLTTGLGVTGALLEISEAYAKQLGKTASALGLKLVAGSASAISLLFDAVGAFLRFRNEKEKGDSDSSAAYLVQSLFFVGAAFAGGMYVASTAGWITGTIAAGWGLSWTGWGLLLLGLGLIAGYVAMLLNDAPTVEWVKRSIWGDASDKWGNLQKEQNELNKVLLGVRVDFYAGIKTTLQGGVVGLGAPIMMNVPTNTYEAWTRLFIPVQLRELVKYELGFSVVGTENQRKKWKFNAEGKIIEGPNTTLFPLEINDESITHRVEMPRDALNSIQGNVKIWDAPEEGELIVDESLVK</sequence>
<feature type="transmembrane region" description="Helical" evidence="1">
    <location>
        <begin position="875"/>
        <end position="897"/>
    </location>
</feature>
<protein>
    <recommendedName>
        <fullName evidence="2">Toxin VasX N-terminal region domain-containing protein</fullName>
    </recommendedName>
</protein>
<dbReference type="EMBL" id="CP002417">
    <property type="protein sequence ID" value="ADU39680.1"/>
    <property type="molecule type" value="Genomic_DNA"/>
</dbReference>
<name>E6VAD6_VARPE</name>
<reference evidence="3 4" key="2">
    <citation type="journal article" date="2013" name="Genome Announc.">
        <title>Genome of the Root-Associated Plant Growth-Promoting Bacterium Variovorax paradoxus Strain EPS.</title>
        <authorList>
            <person name="Han J.I."/>
            <person name="Spain J.C."/>
            <person name="Leadbetter J.R."/>
            <person name="Ovchinnikova G."/>
            <person name="Goodwin L.A."/>
            <person name="Han C.S."/>
            <person name="Woyke T."/>
            <person name="Davenport K.W."/>
            <person name="Orwin P.M."/>
        </authorList>
    </citation>
    <scope>NUCLEOTIDE SEQUENCE [LARGE SCALE GENOMIC DNA]</scope>
    <source>
        <strain evidence="3 4">EPS</strain>
    </source>
</reference>
<reference evidence="4" key="1">
    <citation type="submission" date="2010-12" db="EMBL/GenBank/DDBJ databases">
        <title>Complete sequence of Variovorax paradoxus EPS.</title>
        <authorList>
            <consortium name="US DOE Joint Genome Institute"/>
            <person name="Lucas S."/>
            <person name="Copeland A."/>
            <person name="Lapidus A."/>
            <person name="Cheng J.-F."/>
            <person name="Goodwin L."/>
            <person name="Pitluck S."/>
            <person name="Teshima H."/>
            <person name="Detter J.C."/>
            <person name="Han C."/>
            <person name="Tapia R."/>
            <person name="Land M."/>
            <person name="Hauser L."/>
            <person name="Kyrpides N."/>
            <person name="Ivanova N."/>
            <person name="Ovchinnikova G."/>
            <person name="Orwin P."/>
            <person name="Han J.-I.G."/>
            <person name="Woyke T."/>
        </authorList>
    </citation>
    <scope>NUCLEOTIDE SEQUENCE [LARGE SCALE GENOMIC DNA]</scope>
    <source>
        <strain evidence="4">EPS</strain>
    </source>
</reference>
<dbReference type="RefSeq" id="WP_013543881.1">
    <property type="nucleotide sequence ID" value="NC_014931.1"/>
</dbReference>
<dbReference type="eggNOG" id="COG0287">
    <property type="taxonomic scope" value="Bacteria"/>
</dbReference>
<dbReference type="NCBIfam" id="NF041559">
    <property type="entry name" value="BTH_I2691_fam"/>
    <property type="match status" value="1"/>
</dbReference>
<proteinExistence type="predicted"/>
<dbReference type="OrthoDB" id="8664525at2"/>
<feature type="transmembrane region" description="Helical" evidence="1">
    <location>
        <begin position="842"/>
        <end position="863"/>
    </location>
</feature>
<accession>E6VAD6</accession>
<gene>
    <name evidence="3" type="ordered locus">Varpa_5525</name>
</gene>
<dbReference type="Pfam" id="PF20249">
    <property type="entry name" value="VasX_N"/>
    <property type="match status" value="1"/>
</dbReference>
<dbReference type="CDD" id="cd20707">
    <property type="entry name" value="MIX_III"/>
    <property type="match status" value="1"/>
</dbReference>
<feature type="transmembrane region" description="Helical" evidence="1">
    <location>
        <begin position="917"/>
        <end position="937"/>
    </location>
</feature>
<evidence type="ECO:0000256" key="1">
    <source>
        <dbReference type="SAM" id="Phobius"/>
    </source>
</evidence>
<feature type="domain" description="Toxin VasX N-terminal region" evidence="2">
    <location>
        <begin position="25"/>
        <end position="191"/>
    </location>
</feature>
<dbReference type="AlphaFoldDB" id="E6VAD6"/>
<dbReference type="STRING" id="595537.Varpa_5525"/>
<dbReference type="InterPro" id="IPR046864">
    <property type="entry name" value="VasX_N"/>
</dbReference>
<evidence type="ECO:0000313" key="4">
    <source>
        <dbReference type="Proteomes" id="UP000008917"/>
    </source>
</evidence>
<keyword evidence="1" id="KW-0472">Membrane</keyword>
<dbReference type="KEGG" id="vpe:Varpa_5525"/>
<evidence type="ECO:0000259" key="2">
    <source>
        <dbReference type="Pfam" id="PF20249"/>
    </source>
</evidence>
<evidence type="ECO:0000313" key="3">
    <source>
        <dbReference type="EMBL" id="ADU39680.1"/>
    </source>
</evidence>
<dbReference type="HOGENOM" id="CLU_009701_0_0_4"/>
<organism evidence="3 4">
    <name type="scientific">Variovorax paradoxus (strain EPS)</name>
    <dbReference type="NCBI Taxonomy" id="595537"/>
    <lineage>
        <taxon>Bacteria</taxon>
        <taxon>Pseudomonadati</taxon>
        <taxon>Pseudomonadota</taxon>
        <taxon>Betaproteobacteria</taxon>
        <taxon>Burkholderiales</taxon>
        <taxon>Comamonadaceae</taxon>
        <taxon>Variovorax</taxon>
    </lineage>
</organism>